<dbReference type="Pfam" id="PF07727">
    <property type="entry name" value="RVT_2"/>
    <property type="match status" value="1"/>
</dbReference>
<name>A0AAV3R9A0_LITER</name>
<comment type="caution">
    <text evidence="2">The sequence shown here is derived from an EMBL/GenBank/DDBJ whole genome shotgun (WGS) entry which is preliminary data.</text>
</comment>
<protein>
    <recommendedName>
        <fullName evidence="1">Reverse transcriptase Ty1/copia-type domain-containing protein</fullName>
    </recommendedName>
</protein>
<sequence length="282" mass="32344">MIKRNEAYKIINHKARLVAKGYSQKEEIDYKKVYAPVARLDTIRMIISITAQKGWEIYQLDVKSAFLHGELNEEKDDSIFICQKSYAETVLMRFEMENCNPVWSPIVPGFKMSYNEGGEKINETHFKQIVGSLMYLTSTRPDIMYATCLICKFISCPTELHLQAAKRIMRKSTSGYAFIMKSGAIAWVSKKQPIVTLSTIEADFVAAIICAFQLLWMKKVLKELGYKNEDCTLIRCDNSSTIKLSKNPVMHGRSKHIDVRFHFLRDLVKDELTALTHYGSSD</sequence>
<dbReference type="Proteomes" id="UP001454036">
    <property type="component" value="Unassembled WGS sequence"/>
</dbReference>
<dbReference type="InterPro" id="IPR013103">
    <property type="entry name" value="RVT_2"/>
</dbReference>
<accession>A0AAV3R9A0</accession>
<proteinExistence type="predicted"/>
<dbReference type="AlphaFoldDB" id="A0AAV3R9A0"/>
<reference evidence="2 3" key="1">
    <citation type="submission" date="2024-01" db="EMBL/GenBank/DDBJ databases">
        <title>The complete chloroplast genome sequence of Lithospermum erythrorhizon: insights into the phylogenetic relationship among Boraginaceae species and the maternal lineages of purple gromwells.</title>
        <authorList>
            <person name="Okada T."/>
            <person name="Watanabe K."/>
        </authorList>
    </citation>
    <scope>NUCLEOTIDE SEQUENCE [LARGE SCALE GENOMIC DNA]</scope>
</reference>
<keyword evidence="3" id="KW-1185">Reference proteome</keyword>
<dbReference type="CDD" id="cd09272">
    <property type="entry name" value="RNase_HI_RT_Ty1"/>
    <property type="match status" value="1"/>
</dbReference>
<dbReference type="EMBL" id="BAABME010025623">
    <property type="protein sequence ID" value="GAA0172449.1"/>
    <property type="molecule type" value="Genomic_DNA"/>
</dbReference>
<evidence type="ECO:0000313" key="3">
    <source>
        <dbReference type="Proteomes" id="UP001454036"/>
    </source>
</evidence>
<gene>
    <name evidence="2" type="ORF">LIER_41338</name>
</gene>
<dbReference type="PANTHER" id="PTHR11439">
    <property type="entry name" value="GAG-POL-RELATED RETROTRANSPOSON"/>
    <property type="match status" value="1"/>
</dbReference>
<feature type="domain" description="Reverse transcriptase Ty1/copia-type" evidence="1">
    <location>
        <begin position="3"/>
        <end position="74"/>
    </location>
</feature>
<evidence type="ECO:0000259" key="1">
    <source>
        <dbReference type="Pfam" id="PF07727"/>
    </source>
</evidence>
<organism evidence="2 3">
    <name type="scientific">Lithospermum erythrorhizon</name>
    <name type="common">Purple gromwell</name>
    <name type="synonym">Lithospermum officinale var. erythrorhizon</name>
    <dbReference type="NCBI Taxonomy" id="34254"/>
    <lineage>
        <taxon>Eukaryota</taxon>
        <taxon>Viridiplantae</taxon>
        <taxon>Streptophyta</taxon>
        <taxon>Embryophyta</taxon>
        <taxon>Tracheophyta</taxon>
        <taxon>Spermatophyta</taxon>
        <taxon>Magnoliopsida</taxon>
        <taxon>eudicotyledons</taxon>
        <taxon>Gunneridae</taxon>
        <taxon>Pentapetalae</taxon>
        <taxon>asterids</taxon>
        <taxon>lamiids</taxon>
        <taxon>Boraginales</taxon>
        <taxon>Boraginaceae</taxon>
        <taxon>Boraginoideae</taxon>
        <taxon>Lithospermeae</taxon>
        <taxon>Lithospermum</taxon>
    </lineage>
</organism>
<evidence type="ECO:0000313" key="2">
    <source>
        <dbReference type="EMBL" id="GAA0172449.1"/>
    </source>
</evidence>
<dbReference type="PANTHER" id="PTHR11439:SF517">
    <property type="entry name" value="CYSTEINE-RICH RLK (RECEPTOR-LIKE PROTEIN KINASE) 8"/>
    <property type="match status" value="1"/>
</dbReference>